<name>A0ABU3RIR2_9BACL</name>
<evidence type="ECO:0000313" key="2">
    <source>
        <dbReference type="Proteomes" id="UP001260980"/>
    </source>
</evidence>
<accession>A0ABU3RIR2</accession>
<dbReference type="Proteomes" id="UP001260980">
    <property type="component" value="Unassembled WGS sequence"/>
</dbReference>
<dbReference type="RefSeq" id="WP_315954206.1">
    <property type="nucleotide sequence ID" value="NZ_JAWCUD010000009.1"/>
</dbReference>
<protein>
    <submittedName>
        <fullName evidence="1">Uncharacterized protein</fullName>
    </submittedName>
</protein>
<comment type="caution">
    <text evidence="1">The sequence shown here is derived from an EMBL/GenBank/DDBJ whole genome shotgun (WGS) entry which is preliminary data.</text>
</comment>
<keyword evidence="2" id="KW-1185">Reference proteome</keyword>
<dbReference type="EMBL" id="JAWCUD010000009">
    <property type="protein sequence ID" value="MDU0204178.1"/>
    <property type="molecule type" value="Genomic_DNA"/>
</dbReference>
<organism evidence="1 2">
    <name type="scientific">Paenibacillus violae</name>
    <dbReference type="NCBI Taxonomy" id="3077234"/>
    <lineage>
        <taxon>Bacteria</taxon>
        <taxon>Bacillati</taxon>
        <taxon>Bacillota</taxon>
        <taxon>Bacilli</taxon>
        <taxon>Bacillales</taxon>
        <taxon>Paenibacillaceae</taxon>
        <taxon>Paenibacillus</taxon>
    </lineage>
</organism>
<sequence length="113" mass="13401">MSEQLEILEELIGEKMLKVLPPLRAKKEILFDDFLELFIYLEKTKDLLSGQNVISRSLSYKLFYLYFEVSKQFSFIHDSTQILELQQKLFKAVISTLNDNFFIDSTPKEERLK</sequence>
<gene>
    <name evidence="1" type="ORF">RQP52_24125</name>
</gene>
<evidence type="ECO:0000313" key="1">
    <source>
        <dbReference type="EMBL" id="MDU0204178.1"/>
    </source>
</evidence>
<reference evidence="1 2" key="1">
    <citation type="submission" date="2023-10" db="EMBL/GenBank/DDBJ databases">
        <title>Paenibacillus strain PFR10 Genome sequencing and assembly.</title>
        <authorList>
            <person name="Kim I."/>
        </authorList>
    </citation>
    <scope>NUCLEOTIDE SEQUENCE [LARGE SCALE GENOMIC DNA]</scope>
    <source>
        <strain evidence="1 2">PFR10</strain>
    </source>
</reference>
<proteinExistence type="predicted"/>